<dbReference type="AlphaFoldDB" id="A0A7J6UDT9"/>
<name>A0A7J6UDT9_PEROL</name>
<gene>
    <name evidence="1" type="ORF">FOZ63_005116</name>
</gene>
<dbReference type="EMBL" id="JABANO010004306">
    <property type="protein sequence ID" value="KAF4755394.1"/>
    <property type="molecule type" value="Genomic_DNA"/>
</dbReference>
<reference evidence="1 2" key="1">
    <citation type="submission" date="2020-04" db="EMBL/GenBank/DDBJ databases">
        <title>Perkinsus olseni comparative genomics.</title>
        <authorList>
            <person name="Bogema D.R."/>
        </authorList>
    </citation>
    <scope>NUCLEOTIDE SEQUENCE [LARGE SCALE GENOMIC DNA]</scope>
    <source>
        <strain evidence="1 2">ATCC PRA-207</strain>
    </source>
</reference>
<protein>
    <submittedName>
        <fullName evidence="1">Uncharacterized protein</fullName>
    </submittedName>
</protein>
<accession>A0A7J6UDT9</accession>
<dbReference type="Proteomes" id="UP000553632">
    <property type="component" value="Unassembled WGS sequence"/>
</dbReference>
<organism evidence="1 2">
    <name type="scientific">Perkinsus olseni</name>
    <name type="common">Perkinsus atlanticus</name>
    <dbReference type="NCBI Taxonomy" id="32597"/>
    <lineage>
        <taxon>Eukaryota</taxon>
        <taxon>Sar</taxon>
        <taxon>Alveolata</taxon>
        <taxon>Perkinsozoa</taxon>
        <taxon>Perkinsea</taxon>
        <taxon>Perkinsida</taxon>
        <taxon>Perkinsidae</taxon>
        <taxon>Perkinsus</taxon>
    </lineage>
</organism>
<comment type="caution">
    <text evidence="1">The sequence shown here is derived from an EMBL/GenBank/DDBJ whole genome shotgun (WGS) entry which is preliminary data.</text>
</comment>
<evidence type="ECO:0000313" key="1">
    <source>
        <dbReference type="EMBL" id="KAF4755394.1"/>
    </source>
</evidence>
<evidence type="ECO:0000313" key="2">
    <source>
        <dbReference type="Proteomes" id="UP000553632"/>
    </source>
</evidence>
<keyword evidence="2" id="KW-1185">Reference proteome</keyword>
<proteinExistence type="predicted"/>
<sequence length="105" mass="11653">MLEGPSSQTPFTFQAVQGESFEEYFAVWDAMVLDCSVTPTPELMKEALHHALVGLKSAKRVVQLLELAYSRGIAISQDQLDQLRRDASHVAAVQQLVRICTHLKG</sequence>